<dbReference type="InterPro" id="IPR009242">
    <property type="entry name" value="DUF896"/>
</dbReference>
<evidence type="ECO:0000256" key="2">
    <source>
        <dbReference type="HAMAP-Rule" id="MF_01103"/>
    </source>
</evidence>
<protein>
    <recommendedName>
        <fullName evidence="2">UPF0291 protein LKD37_10830</fullName>
    </recommendedName>
</protein>
<dbReference type="GO" id="GO:0005737">
    <property type="term" value="C:cytoplasm"/>
    <property type="evidence" value="ECO:0007669"/>
    <property type="project" value="UniProtKB-SubCell"/>
</dbReference>
<sequence>MDEKKIARINQLAAKAKTPEGLTQEEREEQLRLRREYIDSVVGNLARELDNTYVVDEHGNKRKLRPKGEQ</sequence>
<dbReference type="SUPFAM" id="SSF158221">
    <property type="entry name" value="YnzC-like"/>
    <property type="match status" value="1"/>
</dbReference>
<comment type="similarity">
    <text evidence="2">Belongs to the UPF0291 family.</text>
</comment>
<dbReference type="PANTHER" id="PTHR37300">
    <property type="entry name" value="UPF0291 PROTEIN CBO2609/CLC_2481"/>
    <property type="match status" value="1"/>
</dbReference>
<evidence type="ECO:0000313" key="3">
    <source>
        <dbReference type="EMBL" id="MCC2129999.1"/>
    </source>
</evidence>
<accession>A0AAE3AD86</accession>
<evidence type="ECO:0000256" key="1">
    <source>
        <dbReference type="ARBA" id="ARBA00022490"/>
    </source>
</evidence>
<dbReference type="RefSeq" id="WP_302929230.1">
    <property type="nucleotide sequence ID" value="NZ_JAJEPW010000032.1"/>
</dbReference>
<dbReference type="Gene3D" id="1.10.287.540">
    <property type="entry name" value="Helix hairpin bin"/>
    <property type="match status" value="1"/>
</dbReference>
<dbReference type="HAMAP" id="MF_01103">
    <property type="entry name" value="UPF0291"/>
    <property type="match status" value="1"/>
</dbReference>
<reference evidence="3" key="1">
    <citation type="submission" date="2021-10" db="EMBL/GenBank/DDBJ databases">
        <title>Anaerobic single-cell dispensing facilitates the cultivation of human gut bacteria.</title>
        <authorList>
            <person name="Afrizal A."/>
        </authorList>
    </citation>
    <scope>NUCLEOTIDE SEQUENCE</scope>
    <source>
        <strain evidence="3">CLA-AA-H272</strain>
    </source>
</reference>
<dbReference type="AlphaFoldDB" id="A0AAE3AD86"/>
<comment type="subcellular location">
    <subcellularLocation>
        <location evidence="2">Cytoplasm</location>
    </subcellularLocation>
</comment>
<dbReference type="EMBL" id="JAJEPW010000032">
    <property type="protein sequence ID" value="MCC2129999.1"/>
    <property type="molecule type" value="Genomic_DNA"/>
</dbReference>
<proteinExistence type="inferred from homology"/>
<dbReference type="Proteomes" id="UP001199319">
    <property type="component" value="Unassembled WGS sequence"/>
</dbReference>
<keyword evidence="4" id="KW-1185">Reference proteome</keyword>
<keyword evidence="1 2" id="KW-0963">Cytoplasm</keyword>
<evidence type="ECO:0000313" key="4">
    <source>
        <dbReference type="Proteomes" id="UP001199319"/>
    </source>
</evidence>
<dbReference type="Pfam" id="PF05979">
    <property type="entry name" value="DUF896"/>
    <property type="match status" value="1"/>
</dbReference>
<dbReference type="PANTHER" id="PTHR37300:SF1">
    <property type="entry name" value="UPF0291 PROTEIN YNZC"/>
    <property type="match status" value="1"/>
</dbReference>
<organism evidence="3 4">
    <name type="scientific">Brotocaccenecus cirricatena</name>
    <dbReference type="NCBI Taxonomy" id="3064195"/>
    <lineage>
        <taxon>Bacteria</taxon>
        <taxon>Bacillati</taxon>
        <taxon>Bacillota</taxon>
        <taxon>Clostridia</taxon>
        <taxon>Eubacteriales</taxon>
        <taxon>Oscillospiraceae</taxon>
        <taxon>Brotocaccenecus</taxon>
    </lineage>
</organism>
<name>A0AAE3AD86_9FIRM</name>
<gene>
    <name evidence="3" type="ORF">LKD37_10830</name>
</gene>
<comment type="caution">
    <text evidence="3">The sequence shown here is derived from an EMBL/GenBank/DDBJ whole genome shotgun (WGS) entry which is preliminary data.</text>
</comment>